<reference evidence="2 3" key="1">
    <citation type="journal article" date="2018" name="Elife">
        <title>Firefly genomes illuminate parallel origins of bioluminescence in beetles.</title>
        <authorList>
            <person name="Fallon T.R."/>
            <person name="Lower S.E."/>
            <person name="Chang C.H."/>
            <person name="Bessho-Uehara M."/>
            <person name="Martin G.J."/>
            <person name="Bewick A.J."/>
            <person name="Behringer M."/>
            <person name="Debat H.J."/>
            <person name="Wong I."/>
            <person name="Day J.C."/>
            <person name="Suvorov A."/>
            <person name="Silva C.J."/>
            <person name="Stanger-Hall K.F."/>
            <person name="Hall D.W."/>
            <person name="Schmitz R.J."/>
            <person name="Nelson D.R."/>
            <person name="Lewis S.M."/>
            <person name="Shigenobu S."/>
            <person name="Bybee S.M."/>
            <person name="Larracuente A.M."/>
            <person name="Oba Y."/>
            <person name="Weng J.K."/>
        </authorList>
    </citation>
    <scope>NUCLEOTIDE SEQUENCE [LARGE SCALE GENOMIC DNA]</scope>
    <source>
        <strain evidence="2">1611_PpyrPB1</strain>
        <tissue evidence="2">Whole body</tissue>
    </source>
</reference>
<dbReference type="Proteomes" id="UP000327044">
    <property type="component" value="Unassembled WGS sequence"/>
</dbReference>
<reference evidence="2" key="2">
    <citation type="submission" date="2019-08" db="EMBL/GenBank/DDBJ databases">
        <authorList>
            <consortium name="Photinus pyralis genome working group"/>
            <person name="Fallon T.R."/>
            <person name="Sander Lower S.E."/>
            <person name="Weng J.-K."/>
        </authorList>
    </citation>
    <scope>NUCLEOTIDE SEQUENCE</scope>
    <source>
        <strain evidence="2">1611_PpyrPB1</strain>
        <tissue evidence="2">Whole body</tissue>
    </source>
</reference>
<organism evidence="2 3">
    <name type="scientific">Photinus pyralis</name>
    <name type="common">Common eastern firefly</name>
    <name type="synonym">Lampyris pyralis</name>
    <dbReference type="NCBI Taxonomy" id="7054"/>
    <lineage>
        <taxon>Eukaryota</taxon>
        <taxon>Metazoa</taxon>
        <taxon>Ecdysozoa</taxon>
        <taxon>Arthropoda</taxon>
        <taxon>Hexapoda</taxon>
        <taxon>Insecta</taxon>
        <taxon>Pterygota</taxon>
        <taxon>Neoptera</taxon>
        <taxon>Endopterygota</taxon>
        <taxon>Coleoptera</taxon>
        <taxon>Polyphaga</taxon>
        <taxon>Elateriformia</taxon>
        <taxon>Elateroidea</taxon>
        <taxon>Lampyridae</taxon>
        <taxon>Lampyrinae</taxon>
        <taxon>Photinus</taxon>
    </lineage>
</organism>
<evidence type="ECO:0008006" key="4">
    <source>
        <dbReference type="Google" id="ProtNLM"/>
    </source>
</evidence>
<comment type="caution">
    <text evidence="2">The sequence shown here is derived from an EMBL/GenBank/DDBJ whole genome shotgun (WGS) entry which is preliminary data.</text>
</comment>
<evidence type="ECO:0000313" key="2">
    <source>
        <dbReference type="EMBL" id="KAB0791067.1"/>
    </source>
</evidence>
<dbReference type="PANTHER" id="PTHR33053">
    <property type="entry name" value="PROTEIN, PUTATIVE-RELATED"/>
    <property type="match status" value="1"/>
</dbReference>
<dbReference type="PANTHER" id="PTHR33053:SF9">
    <property type="entry name" value="AGAP000105-PA"/>
    <property type="match status" value="1"/>
</dbReference>
<proteinExistence type="predicted"/>
<gene>
    <name evidence="1" type="ORF">PPYR_02846</name>
    <name evidence="2" type="ORF">PPYR_02867</name>
</gene>
<name>A0A5N4A167_PHOPY</name>
<evidence type="ECO:0000313" key="1">
    <source>
        <dbReference type="EMBL" id="KAB0791046.1"/>
    </source>
</evidence>
<evidence type="ECO:0000313" key="3">
    <source>
        <dbReference type="Proteomes" id="UP000327044"/>
    </source>
</evidence>
<dbReference type="OrthoDB" id="6629909at2759"/>
<protein>
    <recommendedName>
        <fullName evidence="4">Transposase domain-containing protein</fullName>
    </recommendedName>
</protein>
<dbReference type="AlphaFoldDB" id="A0A5N4A167"/>
<dbReference type="EMBL" id="VVIM01000011">
    <property type="protein sequence ID" value="KAB0791046.1"/>
    <property type="molecule type" value="Genomic_DNA"/>
</dbReference>
<dbReference type="EMBL" id="VVIM01000011">
    <property type="protein sequence ID" value="KAB0791067.1"/>
    <property type="molecule type" value="Genomic_DNA"/>
</dbReference>
<sequence>MDRSKKKRRSYLIRKQLHNAVALLEVDAVATNRSQSHSFFCDSTTATEDIAEYSASSYTEYDDGQSEISDKAAESLLHVQENSSSSDSSVSSVIYNYNTPQENELDYTSKLRQWALEENISHKSLNKLLVLQREHNLTVPKDARSLLRTPRTVAMKKLGSGQFYYFGIKNTLLQLIEHNNLSIRKSFIFEITVNFDGLPLSKSSNSSFWPILIGFENFEPLKRVVAIVGLYHGNDKPSDSNAFISDFVEESKLLHKGFTLQLQECFIKIVAVICDLPAKSFILRTKGHNGYFSCSKCLQEGDYINGVMSFTEVNCNKRTDLSFRKRSQEEHHIGFSLIEEIPDFDMIRNVPIDYMHCICLGIVKRILASKKFGIIFGKPPHKLPFRKVSMFSAAFVKINETLPLEFARKARVFNEVKRFKAVEFRLFILYAAPIIVRKHLQRSYSKLIMILHVIVTVLCSTRNIRKIDVVNYITDLSNRFITLAKNIFGYDFISQNVHLLTHIVDDVEFFGALDSFSAFKFENHMQFLKKIVRKADRPLQQAVKRISEINSLPNVSVNTSDSETLIIHNARLAKNSNFTLKTNQKDCYVLLYSGEIVKITEFCKTEHCFVAKKFEILSDVYKYPCRSSFLNIYKCEHLEENAVSYPISAVNLKLAIFREEHYCVAIPLAHIPCPK</sequence>
<accession>A0A5N4A167</accession>
<keyword evidence="3" id="KW-1185">Reference proteome</keyword>
<dbReference type="InParanoid" id="A0A5N4A167"/>